<organism evidence="6 7">
    <name type="scientific">Hydnum rufescens UP504</name>
    <dbReference type="NCBI Taxonomy" id="1448309"/>
    <lineage>
        <taxon>Eukaryota</taxon>
        <taxon>Fungi</taxon>
        <taxon>Dikarya</taxon>
        <taxon>Basidiomycota</taxon>
        <taxon>Agaricomycotina</taxon>
        <taxon>Agaricomycetes</taxon>
        <taxon>Cantharellales</taxon>
        <taxon>Hydnaceae</taxon>
        <taxon>Hydnum</taxon>
    </lineage>
</organism>
<dbReference type="PROSITE" id="PS50212">
    <property type="entry name" value="RASGEF_NTER"/>
    <property type="match status" value="1"/>
</dbReference>
<dbReference type="InterPro" id="IPR001895">
    <property type="entry name" value="RASGEF_cat_dom"/>
</dbReference>
<evidence type="ECO:0000313" key="7">
    <source>
        <dbReference type="Proteomes" id="UP000886523"/>
    </source>
</evidence>
<proteinExistence type="predicted"/>
<evidence type="ECO:0000259" key="4">
    <source>
        <dbReference type="PROSITE" id="PS50009"/>
    </source>
</evidence>
<evidence type="ECO:0000256" key="3">
    <source>
        <dbReference type="SAM" id="MobiDB-lite"/>
    </source>
</evidence>
<dbReference type="PROSITE" id="PS50009">
    <property type="entry name" value="RASGEF_CAT"/>
    <property type="match status" value="1"/>
</dbReference>
<dbReference type="PANTHER" id="PTHR23113">
    <property type="entry name" value="GUANINE NUCLEOTIDE EXCHANGE FACTOR"/>
    <property type="match status" value="1"/>
</dbReference>
<protein>
    <recommendedName>
        <fullName evidence="8">Ras GEF</fullName>
    </recommendedName>
</protein>
<dbReference type="GO" id="GO:0005886">
    <property type="term" value="C:plasma membrane"/>
    <property type="evidence" value="ECO:0007669"/>
    <property type="project" value="TreeGrafter"/>
</dbReference>
<evidence type="ECO:0000259" key="5">
    <source>
        <dbReference type="PROSITE" id="PS50212"/>
    </source>
</evidence>
<dbReference type="Gene3D" id="3.40.50.300">
    <property type="entry name" value="P-loop containing nucleotide triphosphate hydrolases"/>
    <property type="match status" value="1"/>
</dbReference>
<feature type="compositionally biased region" description="Low complexity" evidence="3">
    <location>
        <begin position="58"/>
        <end position="77"/>
    </location>
</feature>
<dbReference type="AlphaFoldDB" id="A0A9P6AVR0"/>
<gene>
    <name evidence="6" type="ORF">BS47DRAFT_1090166</name>
</gene>
<evidence type="ECO:0008006" key="8">
    <source>
        <dbReference type="Google" id="ProtNLM"/>
    </source>
</evidence>
<feature type="compositionally biased region" description="Basic residues" evidence="3">
    <location>
        <begin position="16"/>
        <end position="28"/>
    </location>
</feature>
<comment type="caution">
    <text evidence="6">The sequence shown here is derived from an EMBL/GenBank/DDBJ whole genome shotgun (WGS) entry which is preliminary data.</text>
</comment>
<feature type="domain" description="Ras-GEF" evidence="4">
    <location>
        <begin position="996"/>
        <end position="1243"/>
    </location>
</feature>
<sequence>MFRRSAASEDEDGRSSRSRSRSATKRKQSPSQRSDFGERISRILRSTPSQQHLPPVPSVSATTPSTPTAVASSSRVANSPTSANLESTPFLSKLSGSSSVPLPRPSPSIDSLSRRQSLGPPTLTSPTITHTPASASVLHDEFPTTSTAPVVWDSAIAGRLRAMSSHQLPTGGMSLPRFQGASSDYGMPGSSDDDGDSSGQKGKGRPANSLQPPARIHTLSNASSASSLGSPLSRVPSNPPPVPSLPAEFSFPRSRRKPHLSVNTSNPPPPAEDFQEPVAIAVVGAPGCGKSDFVWKGMKDWGLNPHQNVYDYSGIPVSTRSALLAARQSFFTPTDSGGGGGAGATRKKENAAERKRYFRVTILEVSSTLLLGNVPSSMEEFAPEMDSGRGQQPSPKLMASLVCYDANDPASFRGVNELCAAYYSLRIPTVIVQCKSDLEQLVPAEHVATRASGYSIGLVVTSTRTDVGKKKAKDSFGWFMKAIWRKRRGKESDDTWNPASPDVLTAQSWEFEDAVNIPPSPPQANSNTTTRSVTPTPMGITLLSTNSIRRGSGQHSANSGSVSSIRKPPNARSPSEPTVNPPALPTSPTLLIHPNSPARAKSTPDLARLAKRTSAVRFTGVGDSDPESPVCPPPAESASQTSASAVVARNSIERSLRSSLSMSDLRQSETPTPTQTQTPPRTDSLPHLTQVERDAAAEAQDGSVTVALLLPKLRRPLNPMQFATFDEIITKLAYLAVTEEDPTPIDAFFATYRRFATPRAVLVAFKKRLIVLASETRDPTTARLAEMKIAGLIENWLYQYPNDFSGKPANSMFLDIIRLMMKRPHLAHYGSDLYPWASKVLNRRDSDVFWTVREDEQGYGAEAEEPEDEHSRRNRRQDGNDGVRVAVTTTTTVETDDEQELLPSTAAVPSTPPRNHRSVRSSAFATKGRKHEPPTTTPLKGAKRSRSTPNFKPSYIENLLGASSSRRMMEPLPPDASTKAILRELNKAADQILRAKAQEVAEEITRLHSVMFLAIKPRHWLQHVFRPQIELADDDPGPPPEPPMDTIDRINYRFNRLGEWTTSVILGPDGFMRRAKVAEHFISIALALRRLNNYFGAHALTNGIRGTLVDGDTLEMKVAETPDFKLFLSMEKLFSSRGSFSAYRLALRNSHGPVIPDLSIHTPDMGRTNVIPNRKIGDPERLNWGKFMQLGRGIRHIQAFQKRFEDWSSHNFIERPFIKAILENSPVLEDEIKHRRSNPMVPEDGSENPNNREGKKISRNVKTVWVHVFAP</sequence>
<feature type="compositionally biased region" description="Polar residues" evidence="3">
    <location>
        <begin position="542"/>
        <end position="564"/>
    </location>
</feature>
<dbReference type="PANTHER" id="PTHR23113:SF348">
    <property type="entry name" value="GUANYL-NUCLEOTIDE EXCHANGE FACTOR RASGEF, PUTATIVE (AFU_ORTHOLOGUE AFUA_1G04700)-RELATED"/>
    <property type="match status" value="1"/>
</dbReference>
<dbReference type="InterPro" id="IPR036964">
    <property type="entry name" value="RASGEF_cat_dom_sf"/>
</dbReference>
<dbReference type="Pfam" id="PF00617">
    <property type="entry name" value="RasGEF"/>
    <property type="match status" value="1"/>
</dbReference>
<reference evidence="6" key="1">
    <citation type="journal article" date="2020" name="Nat. Commun.">
        <title>Large-scale genome sequencing of mycorrhizal fungi provides insights into the early evolution of symbiotic traits.</title>
        <authorList>
            <person name="Miyauchi S."/>
            <person name="Kiss E."/>
            <person name="Kuo A."/>
            <person name="Drula E."/>
            <person name="Kohler A."/>
            <person name="Sanchez-Garcia M."/>
            <person name="Morin E."/>
            <person name="Andreopoulos B."/>
            <person name="Barry K.W."/>
            <person name="Bonito G."/>
            <person name="Buee M."/>
            <person name="Carver A."/>
            <person name="Chen C."/>
            <person name="Cichocki N."/>
            <person name="Clum A."/>
            <person name="Culley D."/>
            <person name="Crous P.W."/>
            <person name="Fauchery L."/>
            <person name="Girlanda M."/>
            <person name="Hayes R.D."/>
            <person name="Keri Z."/>
            <person name="LaButti K."/>
            <person name="Lipzen A."/>
            <person name="Lombard V."/>
            <person name="Magnuson J."/>
            <person name="Maillard F."/>
            <person name="Murat C."/>
            <person name="Nolan M."/>
            <person name="Ohm R.A."/>
            <person name="Pangilinan J."/>
            <person name="Pereira M.F."/>
            <person name="Perotto S."/>
            <person name="Peter M."/>
            <person name="Pfister S."/>
            <person name="Riley R."/>
            <person name="Sitrit Y."/>
            <person name="Stielow J.B."/>
            <person name="Szollosi G."/>
            <person name="Zifcakova L."/>
            <person name="Stursova M."/>
            <person name="Spatafora J.W."/>
            <person name="Tedersoo L."/>
            <person name="Vaario L.M."/>
            <person name="Yamada A."/>
            <person name="Yan M."/>
            <person name="Wang P."/>
            <person name="Xu J."/>
            <person name="Bruns T."/>
            <person name="Baldrian P."/>
            <person name="Vilgalys R."/>
            <person name="Dunand C."/>
            <person name="Henrissat B."/>
            <person name="Grigoriev I.V."/>
            <person name="Hibbett D."/>
            <person name="Nagy L.G."/>
            <person name="Martin F.M."/>
        </authorList>
    </citation>
    <scope>NUCLEOTIDE SEQUENCE</scope>
    <source>
        <strain evidence="6">UP504</strain>
    </source>
</reference>
<keyword evidence="7" id="KW-1185">Reference proteome</keyword>
<evidence type="ECO:0000313" key="6">
    <source>
        <dbReference type="EMBL" id="KAF9512280.1"/>
    </source>
</evidence>
<feature type="compositionally biased region" description="Low complexity" evidence="3">
    <location>
        <begin position="219"/>
        <end position="236"/>
    </location>
</feature>
<dbReference type="SUPFAM" id="SSF52540">
    <property type="entry name" value="P-loop containing nucleoside triphosphate hydrolases"/>
    <property type="match status" value="1"/>
</dbReference>
<feature type="region of interest" description="Disordered" evidence="3">
    <location>
        <begin position="1233"/>
        <end position="1257"/>
    </location>
</feature>
<dbReference type="EMBL" id="MU128989">
    <property type="protein sequence ID" value="KAF9512280.1"/>
    <property type="molecule type" value="Genomic_DNA"/>
</dbReference>
<dbReference type="OrthoDB" id="28357at2759"/>
<evidence type="ECO:0000256" key="2">
    <source>
        <dbReference type="PROSITE-ProRule" id="PRU00168"/>
    </source>
</evidence>
<name>A0A9P6AVR0_9AGAM</name>
<dbReference type="SMART" id="SM00147">
    <property type="entry name" value="RasGEF"/>
    <property type="match status" value="1"/>
</dbReference>
<dbReference type="InterPro" id="IPR027417">
    <property type="entry name" value="P-loop_NTPase"/>
</dbReference>
<feature type="compositionally biased region" description="Low complexity" evidence="3">
    <location>
        <begin position="657"/>
        <end position="680"/>
    </location>
</feature>
<dbReference type="Gene3D" id="1.20.870.10">
    <property type="entry name" value="Son of sevenless (SoS) protein Chain: S domain 1"/>
    <property type="match status" value="1"/>
</dbReference>
<feature type="compositionally biased region" description="Polar residues" evidence="3">
    <location>
        <begin position="523"/>
        <end position="535"/>
    </location>
</feature>
<dbReference type="InterPro" id="IPR023578">
    <property type="entry name" value="Ras_GEF_dom_sf"/>
</dbReference>
<dbReference type="InterPro" id="IPR008937">
    <property type="entry name" value="Ras-like_GEF"/>
</dbReference>
<keyword evidence="1 2" id="KW-0344">Guanine-nucleotide releasing factor</keyword>
<dbReference type="SUPFAM" id="SSF48366">
    <property type="entry name" value="Ras GEF"/>
    <property type="match status" value="1"/>
</dbReference>
<evidence type="ECO:0000256" key="1">
    <source>
        <dbReference type="ARBA" id="ARBA00022658"/>
    </source>
</evidence>
<feature type="region of interest" description="Disordered" evidence="3">
    <location>
        <begin position="858"/>
        <end position="955"/>
    </location>
</feature>
<feature type="region of interest" description="Disordered" evidence="3">
    <location>
        <begin position="514"/>
        <end position="685"/>
    </location>
</feature>
<dbReference type="InterPro" id="IPR000651">
    <property type="entry name" value="Ras-like_Gua-exchang_fac_N"/>
</dbReference>
<feature type="region of interest" description="Disordered" evidence="3">
    <location>
        <begin position="1"/>
        <end position="148"/>
    </location>
</feature>
<dbReference type="GO" id="GO:0005085">
    <property type="term" value="F:guanyl-nucleotide exchange factor activity"/>
    <property type="evidence" value="ECO:0007669"/>
    <property type="project" value="UniProtKB-KW"/>
</dbReference>
<accession>A0A9P6AVR0</accession>
<feature type="compositionally biased region" description="Polar residues" evidence="3">
    <location>
        <begin position="122"/>
        <end position="134"/>
    </location>
</feature>
<feature type="domain" description="N-terminal Ras-GEF" evidence="5">
    <location>
        <begin position="716"/>
        <end position="841"/>
    </location>
</feature>
<feature type="compositionally biased region" description="Polar residues" evidence="3">
    <location>
        <begin position="78"/>
        <end position="90"/>
    </location>
</feature>
<feature type="compositionally biased region" description="Low complexity" evidence="3">
    <location>
        <begin position="636"/>
        <end position="645"/>
    </location>
</feature>
<dbReference type="Proteomes" id="UP000886523">
    <property type="component" value="Unassembled WGS sequence"/>
</dbReference>
<dbReference type="Gene3D" id="1.10.840.10">
    <property type="entry name" value="Ras guanine-nucleotide exchange factors catalytic domain"/>
    <property type="match status" value="1"/>
</dbReference>
<feature type="region of interest" description="Disordered" evidence="3">
    <location>
        <begin position="167"/>
        <end position="274"/>
    </location>
</feature>
<dbReference type="GO" id="GO:0007265">
    <property type="term" value="P:Ras protein signal transduction"/>
    <property type="evidence" value="ECO:0007669"/>
    <property type="project" value="TreeGrafter"/>
</dbReference>